<name>A0A158KN20_9BURK</name>
<organism evidence="1 2">
    <name type="scientific">Caballeronia choica</name>
    <dbReference type="NCBI Taxonomy" id="326476"/>
    <lineage>
        <taxon>Bacteria</taxon>
        <taxon>Pseudomonadati</taxon>
        <taxon>Pseudomonadota</taxon>
        <taxon>Betaproteobacteria</taxon>
        <taxon>Burkholderiales</taxon>
        <taxon>Burkholderiaceae</taxon>
        <taxon>Caballeronia</taxon>
    </lineage>
</organism>
<dbReference type="AlphaFoldDB" id="A0A158KN20"/>
<gene>
    <name evidence="1" type="ORF">AWB68_06558</name>
</gene>
<dbReference type="EMBL" id="FCON02000121">
    <property type="protein sequence ID" value="SAL82536.1"/>
    <property type="molecule type" value="Genomic_DNA"/>
</dbReference>
<protein>
    <submittedName>
        <fullName evidence="1">Uncharacterized protein</fullName>
    </submittedName>
</protein>
<proteinExistence type="predicted"/>
<evidence type="ECO:0000313" key="1">
    <source>
        <dbReference type="EMBL" id="SAL82536.1"/>
    </source>
</evidence>
<sequence length="220" mass="24740">MVDTNHATYAQPRLRLLLNTTQHISLEDDRVAYRPMVHAPLIWRVLLAEVEATNLIAFGYLREKPTDSELGEWLFRALALHDDFHADRKLMQVIVPASICAEYPSVAEKIQVTGKTLVRPHEGSDTGVGRAILADHTLGDFISYVADRNMPPVRPSELWLFGHVAPLLGASGKDPLIRSFLEARFALIHAYVSRVDTSAAKQELERQQMRLKASIVELRP</sequence>
<keyword evidence="2" id="KW-1185">Reference proteome</keyword>
<reference evidence="1" key="1">
    <citation type="submission" date="2016-01" db="EMBL/GenBank/DDBJ databases">
        <authorList>
            <person name="Peeters C."/>
        </authorList>
    </citation>
    <scope>NUCLEOTIDE SEQUENCE [LARGE SCALE GENOMIC DNA]</scope>
    <source>
        <strain evidence="1">LMG 22940</strain>
    </source>
</reference>
<dbReference type="Proteomes" id="UP000054770">
    <property type="component" value="Unassembled WGS sequence"/>
</dbReference>
<dbReference type="RefSeq" id="WP_087648497.1">
    <property type="nucleotide sequence ID" value="NZ_FCON02000121.1"/>
</dbReference>
<accession>A0A158KN20</accession>
<comment type="caution">
    <text evidence="1">The sequence shown here is derived from an EMBL/GenBank/DDBJ whole genome shotgun (WGS) entry which is preliminary data.</text>
</comment>
<evidence type="ECO:0000313" key="2">
    <source>
        <dbReference type="Proteomes" id="UP000054770"/>
    </source>
</evidence>